<evidence type="ECO:0000259" key="11">
    <source>
        <dbReference type="PROSITE" id="PS51898"/>
    </source>
</evidence>
<evidence type="ECO:0000256" key="3">
    <source>
        <dbReference type="ARBA" id="ARBA00022490"/>
    </source>
</evidence>
<dbReference type="Proteomes" id="UP000199708">
    <property type="component" value="Unassembled WGS sequence"/>
</dbReference>
<feature type="active site" evidence="10">
    <location>
        <position position="256"/>
    </location>
</feature>
<keyword evidence="8 10" id="KW-0233">DNA recombination</keyword>
<dbReference type="Gene3D" id="1.10.443.10">
    <property type="entry name" value="Intergrase catalytic core"/>
    <property type="match status" value="1"/>
</dbReference>
<dbReference type="NCBIfam" id="NF001399">
    <property type="entry name" value="PRK00283.1"/>
    <property type="match status" value="1"/>
</dbReference>
<comment type="similarity">
    <text evidence="10">Belongs to the 'phage' integrase family. XerC subfamily.</text>
</comment>
<comment type="function">
    <text evidence="10">Site-specific tyrosine recombinase, which acts by catalyzing the cutting and rejoining of the recombining DNA molecules. The XerC-XerD complex is essential to convert dimers of the bacterial chromosome into monomers to permit their segregation at cell division. It also contributes to the segregational stability of plasmids.</text>
</comment>
<dbReference type="STRING" id="120956.SAMN05421791_101307"/>
<dbReference type="InterPro" id="IPR011932">
    <property type="entry name" value="Recomb_XerD"/>
</dbReference>
<dbReference type="GO" id="GO:0006313">
    <property type="term" value="P:DNA transposition"/>
    <property type="evidence" value="ECO:0007669"/>
    <property type="project" value="UniProtKB-UniRule"/>
</dbReference>
<reference evidence="13 14" key="1">
    <citation type="submission" date="2016-10" db="EMBL/GenBank/DDBJ databases">
        <authorList>
            <person name="de Groot N.N."/>
        </authorList>
    </citation>
    <scope>NUCLEOTIDE SEQUENCE [LARGE SCALE GENOMIC DNA]</scope>
    <source>
        <strain evidence="13 14">ATCC BAA-466</strain>
    </source>
</reference>
<dbReference type="InterPro" id="IPR010998">
    <property type="entry name" value="Integrase_recombinase_N"/>
</dbReference>
<dbReference type="NCBIfam" id="NF040815">
    <property type="entry name" value="recomb_XerA_Arch"/>
    <property type="match status" value="1"/>
</dbReference>
<organism evidence="13 14">
    <name type="scientific">Facklamia miroungae</name>
    <dbReference type="NCBI Taxonomy" id="120956"/>
    <lineage>
        <taxon>Bacteria</taxon>
        <taxon>Bacillati</taxon>
        <taxon>Bacillota</taxon>
        <taxon>Bacilli</taxon>
        <taxon>Lactobacillales</taxon>
        <taxon>Aerococcaceae</taxon>
        <taxon>Facklamia</taxon>
    </lineage>
</organism>
<sequence>MIQKMNKPHPYDLQDYVADFKRYLQIDQVKSKNTIQAYIRDLAKFMTYYQAHPTKTLDQIDYGYMQGFLQDLNQKSYATSSTSRLLSALKQFFHYLLKEGHIEQNPLQLVQGPKQVKSLPKVLSMDQVEAIIQAPDITNLTGLRDRAILEVFYACGLRVSELTHLQMADLHLELGFIQTIGKGQKERIIPLGDEAIYWIDQYLQDARPIFASKKTAQAGQFLFLTERGRPFTRQGIWKNLNKYVQQAGVKQRVSPHMLRHSFATHLLENGADLRMVQELLGHSDISTTQIYTHISHHRLQEVYRKNFPRA</sequence>
<evidence type="ECO:0000256" key="10">
    <source>
        <dbReference type="HAMAP-Rule" id="MF_01808"/>
    </source>
</evidence>
<protein>
    <recommendedName>
        <fullName evidence="10">Tyrosine recombinase XerC</fullName>
    </recommendedName>
</protein>
<dbReference type="Pfam" id="PF00589">
    <property type="entry name" value="Phage_integrase"/>
    <property type="match status" value="1"/>
</dbReference>
<dbReference type="InterPro" id="IPR044068">
    <property type="entry name" value="CB"/>
</dbReference>
<dbReference type="GO" id="GO:0007059">
    <property type="term" value="P:chromosome segregation"/>
    <property type="evidence" value="ECO:0007669"/>
    <property type="project" value="UniProtKB-UniRule"/>
</dbReference>
<feature type="domain" description="Tyr recombinase" evidence="11">
    <location>
        <begin position="118"/>
        <end position="304"/>
    </location>
</feature>
<evidence type="ECO:0000256" key="8">
    <source>
        <dbReference type="ARBA" id="ARBA00023172"/>
    </source>
</evidence>
<keyword evidence="5 10" id="KW-0159">Chromosome partition</keyword>
<comment type="similarity">
    <text evidence="2">Belongs to the 'phage' integrase family. XerD subfamily.</text>
</comment>
<dbReference type="InterPro" id="IPR011010">
    <property type="entry name" value="DNA_brk_join_enz"/>
</dbReference>
<dbReference type="NCBIfam" id="TIGR02225">
    <property type="entry name" value="recomb_XerD"/>
    <property type="match status" value="1"/>
</dbReference>
<keyword evidence="3 10" id="KW-0963">Cytoplasm</keyword>
<evidence type="ECO:0000256" key="5">
    <source>
        <dbReference type="ARBA" id="ARBA00022829"/>
    </source>
</evidence>
<evidence type="ECO:0000256" key="2">
    <source>
        <dbReference type="ARBA" id="ARBA00010450"/>
    </source>
</evidence>
<dbReference type="InterPro" id="IPR013762">
    <property type="entry name" value="Integrase-like_cat_sf"/>
</dbReference>
<keyword evidence="6 10" id="KW-0229">DNA integration</keyword>
<comment type="subcellular location">
    <subcellularLocation>
        <location evidence="1 10">Cytoplasm</location>
    </subcellularLocation>
</comment>
<dbReference type="PANTHER" id="PTHR30349:SF81">
    <property type="entry name" value="TYROSINE RECOMBINASE XERC"/>
    <property type="match status" value="1"/>
</dbReference>
<evidence type="ECO:0000256" key="1">
    <source>
        <dbReference type="ARBA" id="ARBA00004496"/>
    </source>
</evidence>
<proteinExistence type="inferred from homology"/>
<feature type="active site" evidence="10">
    <location>
        <position position="158"/>
    </location>
</feature>
<dbReference type="PROSITE" id="PS51900">
    <property type="entry name" value="CB"/>
    <property type="match status" value="1"/>
</dbReference>
<dbReference type="CDD" id="cd00798">
    <property type="entry name" value="INT_XerDC_C"/>
    <property type="match status" value="1"/>
</dbReference>
<dbReference type="PROSITE" id="PS51898">
    <property type="entry name" value="TYR_RECOMBINASE"/>
    <property type="match status" value="1"/>
</dbReference>
<dbReference type="SUPFAM" id="SSF56349">
    <property type="entry name" value="DNA breaking-rejoining enzymes"/>
    <property type="match status" value="1"/>
</dbReference>
<evidence type="ECO:0000313" key="13">
    <source>
        <dbReference type="EMBL" id="SDF87448.1"/>
    </source>
</evidence>
<dbReference type="Gene3D" id="1.10.150.130">
    <property type="match status" value="1"/>
</dbReference>
<feature type="domain" description="Core-binding (CB)" evidence="12">
    <location>
        <begin position="11"/>
        <end position="97"/>
    </location>
</feature>
<accession>A0A1G7PMM8</accession>
<feature type="active site" evidence="10">
    <location>
        <position position="259"/>
    </location>
</feature>
<dbReference type="InterPro" id="IPR004107">
    <property type="entry name" value="Integrase_SAM-like_N"/>
</dbReference>
<dbReference type="PANTHER" id="PTHR30349">
    <property type="entry name" value="PHAGE INTEGRASE-RELATED"/>
    <property type="match status" value="1"/>
</dbReference>
<feature type="active site" evidence="10">
    <location>
        <position position="282"/>
    </location>
</feature>
<dbReference type="GO" id="GO:0009037">
    <property type="term" value="F:tyrosine-based site-specific recombinase activity"/>
    <property type="evidence" value="ECO:0007669"/>
    <property type="project" value="UniProtKB-UniRule"/>
</dbReference>
<dbReference type="InterPro" id="IPR050090">
    <property type="entry name" value="Tyrosine_recombinase_XerCD"/>
</dbReference>
<keyword evidence="7 10" id="KW-0238">DNA-binding</keyword>
<evidence type="ECO:0000256" key="7">
    <source>
        <dbReference type="ARBA" id="ARBA00023125"/>
    </source>
</evidence>
<dbReference type="GO" id="GO:0051301">
    <property type="term" value="P:cell division"/>
    <property type="evidence" value="ECO:0007669"/>
    <property type="project" value="UniProtKB-KW"/>
</dbReference>
<evidence type="ECO:0000313" key="14">
    <source>
        <dbReference type="Proteomes" id="UP000199708"/>
    </source>
</evidence>
<dbReference type="HAMAP" id="MF_01808">
    <property type="entry name" value="Recomb_XerC_XerD"/>
    <property type="match status" value="1"/>
</dbReference>
<feature type="active site" evidence="10">
    <location>
        <position position="182"/>
    </location>
</feature>
<name>A0A1G7PMM8_9LACT</name>
<dbReference type="Pfam" id="PF02899">
    <property type="entry name" value="Phage_int_SAM_1"/>
    <property type="match status" value="1"/>
</dbReference>
<dbReference type="InterPro" id="IPR002104">
    <property type="entry name" value="Integrase_catalytic"/>
</dbReference>
<feature type="active site" description="O-(3'-phospho-DNA)-tyrosine intermediate" evidence="10">
    <location>
        <position position="291"/>
    </location>
</feature>
<dbReference type="InterPro" id="IPR023009">
    <property type="entry name" value="Tyrosine_recombinase_XerC/XerD"/>
</dbReference>
<comment type="subunit">
    <text evidence="10">Forms a cyclic heterotetrameric complex composed of two molecules of XerC and two molecules of XerD.</text>
</comment>
<evidence type="ECO:0000256" key="4">
    <source>
        <dbReference type="ARBA" id="ARBA00022618"/>
    </source>
</evidence>
<keyword evidence="4 10" id="KW-0132">Cell division</keyword>
<dbReference type="RefSeq" id="WP_342706681.1">
    <property type="nucleotide sequence ID" value="NZ_FNCK01000001.1"/>
</dbReference>
<keyword evidence="14" id="KW-1185">Reference proteome</keyword>
<keyword evidence="9 10" id="KW-0131">Cell cycle</keyword>
<gene>
    <name evidence="10" type="primary">xerC</name>
    <name evidence="13" type="ORF">SAMN05421791_101307</name>
</gene>
<dbReference type="GO" id="GO:0005737">
    <property type="term" value="C:cytoplasm"/>
    <property type="evidence" value="ECO:0007669"/>
    <property type="project" value="UniProtKB-SubCell"/>
</dbReference>
<evidence type="ECO:0000256" key="9">
    <source>
        <dbReference type="ARBA" id="ARBA00023306"/>
    </source>
</evidence>
<dbReference type="AlphaFoldDB" id="A0A1G7PMM8"/>
<dbReference type="GO" id="GO:0003677">
    <property type="term" value="F:DNA binding"/>
    <property type="evidence" value="ECO:0007669"/>
    <property type="project" value="UniProtKB-UniRule"/>
</dbReference>
<dbReference type="EMBL" id="FNCK01000001">
    <property type="protein sequence ID" value="SDF87448.1"/>
    <property type="molecule type" value="Genomic_DNA"/>
</dbReference>
<evidence type="ECO:0000259" key="12">
    <source>
        <dbReference type="PROSITE" id="PS51900"/>
    </source>
</evidence>
<evidence type="ECO:0000256" key="6">
    <source>
        <dbReference type="ARBA" id="ARBA00022908"/>
    </source>
</evidence>